<reference evidence="10" key="1">
    <citation type="journal article" date="2013" name="Nat. Biotechnol.">
        <title>Draft genome sequence of chickpea (Cicer arietinum) provides a resource for trait improvement.</title>
        <authorList>
            <person name="Varshney R.K."/>
            <person name="Song C."/>
            <person name="Saxena R.K."/>
            <person name="Azam S."/>
            <person name="Yu S."/>
            <person name="Sharpe A.G."/>
            <person name="Cannon S."/>
            <person name="Baek J."/>
            <person name="Rosen B.D."/>
            <person name="Tar'an B."/>
            <person name="Millan T."/>
            <person name="Zhang X."/>
            <person name="Ramsay L.D."/>
            <person name="Iwata A."/>
            <person name="Wang Y."/>
            <person name="Nelson W."/>
            <person name="Farmer A.D."/>
            <person name="Gaur P.M."/>
            <person name="Soderlund C."/>
            <person name="Penmetsa R.V."/>
            <person name="Xu C."/>
            <person name="Bharti A.K."/>
            <person name="He W."/>
            <person name="Winter P."/>
            <person name="Zhao S."/>
            <person name="Hane J.K."/>
            <person name="Carrasquilla-Garcia N."/>
            <person name="Condie J.A."/>
            <person name="Upadhyaya H.D."/>
            <person name="Luo M.C."/>
            <person name="Thudi M."/>
            <person name="Gowda C.L."/>
            <person name="Singh N.P."/>
            <person name="Lichtenzveig J."/>
            <person name="Gali K.K."/>
            <person name="Rubio J."/>
            <person name="Nadarajan N."/>
            <person name="Dolezel J."/>
            <person name="Bansal K.C."/>
            <person name="Xu X."/>
            <person name="Edwards D."/>
            <person name="Zhang G."/>
            <person name="Kahl G."/>
            <person name="Gil J."/>
            <person name="Singh K.B."/>
            <person name="Datta S.K."/>
            <person name="Jackson S.A."/>
            <person name="Wang J."/>
            <person name="Cook D.R."/>
        </authorList>
    </citation>
    <scope>NUCLEOTIDE SEQUENCE [LARGE SCALE GENOMIC DNA]</scope>
    <source>
        <strain evidence="10">cv. CDC Frontier</strain>
    </source>
</reference>
<proteinExistence type="inferred from homology"/>
<dbReference type="RefSeq" id="XP_004502378.1">
    <property type="nucleotide sequence ID" value="XM_004502321.3"/>
</dbReference>
<evidence type="ECO:0000256" key="6">
    <source>
        <dbReference type="ARBA" id="ARBA00023128"/>
    </source>
</evidence>
<dbReference type="InterPro" id="IPR036052">
    <property type="entry name" value="TrpB-like_PALP_sf"/>
</dbReference>
<evidence type="ECO:0000256" key="5">
    <source>
        <dbReference type="ARBA" id="ARBA00022946"/>
    </source>
</evidence>
<dbReference type="PANTHER" id="PTHR43780:SF7">
    <property type="entry name" value="D-CYSTEINE DESULFHYDRASE 2, MITOCHONDRIAL"/>
    <property type="match status" value="1"/>
</dbReference>
<dbReference type="SUPFAM" id="SSF53686">
    <property type="entry name" value="Tryptophan synthase beta subunit-like PLP-dependent enzymes"/>
    <property type="match status" value="1"/>
</dbReference>
<organism evidence="10 11">
    <name type="scientific">Cicer arietinum</name>
    <name type="common">Chickpea</name>
    <name type="synonym">Garbanzo</name>
    <dbReference type="NCBI Taxonomy" id="3827"/>
    <lineage>
        <taxon>Eukaryota</taxon>
        <taxon>Viridiplantae</taxon>
        <taxon>Streptophyta</taxon>
        <taxon>Embryophyta</taxon>
        <taxon>Tracheophyta</taxon>
        <taxon>Spermatophyta</taxon>
        <taxon>Magnoliopsida</taxon>
        <taxon>eudicotyledons</taxon>
        <taxon>Gunneridae</taxon>
        <taxon>Pentapetalae</taxon>
        <taxon>rosids</taxon>
        <taxon>fabids</taxon>
        <taxon>Fabales</taxon>
        <taxon>Fabaceae</taxon>
        <taxon>Papilionoideae</taxon>
        <taxon>50 kb inversion clade</taxon>
        <taxon>NPAAA clade</taxon>
        <taxon>Hologalegina</taxon>
        <taxon>IRL clade</taxon>
        <taxon>Cicereae</taxon>
        <taxon>Cicer</taxon>
    </lineage>
</organism>
<comment type="cofactor">
    <cofactor evidence="1">
        <name>pyridoxal 5'-phosphate</name>
        <dbReference type="ChEBI" id="CHEBI:597326"/>
    </cofactor>
</comment>
<protein>
    <recommendedName>
        <fullName evidence="9">D-cysteine desulfhydrase</fullName>
        <ecNumber evidence="9">4.4.1.15</ecNumber>
    </recommendedName>
</protein>
<dbReference type="GeneID" id="101507199"/>
<evidence type="ECO:0000256" key="7">
    <source>
        <dbReference type="ARBA" id="ARBA00023239"/>
    </source>
</evidence>
<comment type="similarity">
    <text evidence="3">Belongs to the ACC deaminase/D-cysteine desulfhydrase family.</text>
</comment>
<gene>
    <name evidence="11" type="primary">LOC101507199</name>
</gene>
<dbReference type="Gene3D" id="3.40.50.1100">
    <property type="match status" value="2"/>
</dbReference>
<dbReference type="FunFam" id="3.40.50.1100:FF:000050">
    <property type="entry name" value="D-cysteine desulfhydrase 2, mitochondrial"/>
    <property type="match status" value="1"/>
</dbReference>
<dbReference type="OrthoDB" id="10266364at2759"/>
<keyword evidence="10" id="KW-1185">Reference proteome</keyword>
<evidence type="ECO:0000256" key="8">
    <source>
        <dbReference type="ARBA" id="ARBA00050761"/>
    </source>
</evidence>
<keyword evidence="4" id="KW-0663">Pyridoxal phosphate</keyword>
<keyword evidence="7" id="KW-0456">Lyase</keyword>
<dbReference type="STRING" id="3827.A0A1S2YBH4"/>
<dbReference type="InterPro" id="IPR027278">
    <property type="entry name" value="ACCD_DCysDesulf"/>
</dbReference>
<dbReference type="PANTHER" id="PTHR43780">
    <property type="entry name" value="1-AMINOCYCLOPROPANE-1-CARBOXYLATE DEAMINASE-RELATED"/>
    <property type="match status" value="1"/>
</dbReference>
<evidence type="ECO:0000256" key="2">
    <source>
        <dbReference type="ARBA" id="ARBA00004173"/>
    </source>
</evidence>
<evidence type="ECO:0000313" key="11">
    <source>
        <dbReference type="RefSeq" id="XP_004502378.1"/>
    </source>
</evidence>
<dbReference type="FunFam" id="3.40.50.1100:FF:000081">
    <property type="entry name" value="D-cysteine desulfhydrase 2 mitochondrial"/>
    <property type="match status" value="1"/>
</dbReference>
<evidence type="ECO:0000256" key="3">
    <source>
        <dbReference type="ARBA" id="ARBA00008639"/>
    </source>
</evidence>
<dbReference type="GO" id="GO:0005739">
    <property type="term" value="C:mitochondrion"/>
    <property type="evidence" value="ECO:0007669"/>
    <property type="project" value="UniProtKB-SubCell"/>
</dbReference>
<dbReference type="AlphaFoldDB" id="A0A1S2YBH4"/>
<dbReference type="eggNOG" id="ENOG502QPSP">
    <property type="taxonomic scope" value="Eukaryota"/>
</dbReference>
<name>A0A1S2YBH4_CICAR</name>
<keyword evidence="6" id="KW-0496">Mitochondrion</keyword>
<keyword evidence="5" id="KW-0809">Transit peptide</keyword>
<dbReference type="PaxDb" id="3827-XP_004502378.1"/>
<accession>A0A1S2YBH4</accession>
<dbReference type="EC" id="4.4.1.15" evidence="9"/>
<reference evidence="11" key="2">
    <citation type="submission" date="2025-08" db="UniProtKB">
        <authorList>
            <consortium name="RefSeq"/>
        </authorList>
    </citation>
    <scope>IDENTIFICATION</scope>
    <source>
        <tissue evidence="11">Etiolated seedlings</tissue>
    </source>
</reference>
<sequence>MRNGIHSNAFQVISKPKLLSEESIVKLLNRRWTLPTPETKIHQVFHRHGSNGRNFLLNTHPTFADANVEMDKQRKQFYIVRDDLLHPLINGNKARKLDGLLPLLQDYSVTDVVTCGGCQSAHTAAVAVLCAERGVMSHLLLRGEQPEILTGYNLMSTIYGNVTYVPRTIYANREDMLKSYANSVAGNSGSVMLFSDIIQASSNTELSTSPNFMQMNASRSEENHLQKILIVNEGAGDSVALLGIIRLVQYLSQNHLLGKRRAMKFVVDAGTGTTAVGIGLAALCLGLPWEVYGVMLADKIDGYQKQEKRLISEFNNHFNVEFIDHDVNKEDAGIVHWVERGHPRKFGNILDGEMVACQQIAQQTGILVDPVYTLAAWETAMHLSSKEAEGEAEVVMLHTGGTLGMFGLAQRYKNYFGMLKKGLKHY</sequence>
<evidence type="ECO:0000313" key="10">
    <source>
        <dbReference type="Proteomes" id="UP000087171"/>
    </source>
</evidence>
<comment type="subcellular location">
    <subcellularLocation>
        <location evidence="2">Mitochondrion</location>
    </subcellularLocation>
</comment>
<comment type="catalytic activity">
    <reaction evidence="8">
        <text>D-cysteine + H2O = hydrogen sulfide + pyruvate + NH4(+) + H(+)</text>
        <dbReference type="Rhea" id="RHEA:11268"/>
        <dbReference type="ChEBI" id="CHEBI:15361"/>
        <dbReference type="ChEBI" id="CHEBI:15377"/>
        <dbReference type="ChEBI" id="CHEBI:15378"/>
        <dbReference type="ChEBI" id="CHEBI:28938"/>
        <dbReference type="ChEBI" id="CHEBI:29919"/>
        <dbReference type="ChEBI" id="CHEBI:35236"/>
        <dbReference type="EC" id="4.4.1.15"/>
    </reaction>
</comment>
<evidence type="ECO:0000256" key="4">
    <source>
        <dbReference type="ARBA" id="ARBA00022898"/>
    </source>
</evidence>
<evidence type="ECO:0000256" key="9">
    <source>
        <dbReference type="ARBA" id="ARBA00066823"/>
    </source>
</evidence>
<dbReference type="KEGG" id="cam:101507199"/>
<dbReference type="Proteomes" id="UP000087171">
    <property type="component" value="Chromosome Ca5"/>
</dbReference>
<evidence type="ECO:0000256" key="1">
    <source>
        <dbReference type="ARBA" id="ARBA00001933"/>
    </source>
</evidence>
<dbReference type="GO" id="GO:0019148">
    <property type="term" value="F:D-cysteine desulfhydrase activity"/>
    <property type="evidence" value="ECO:0007669"/>
    <property type="project" value="UniProtKB-EC"/>
</dbReference>